<organism evidence="7 8">
    <name type="scientific">Roseospira marina</name>
    <dbReference type="NCBI Taxonomy" id="140057"/>
    <lineage>
        <taxon>Bacteria</taxon>
        <taxon>Pseudomonadati</taxon>
        <taxon>Pseudomonadota</taxon>
        <taxon>Alphaproteobacteria</taxon>
        <taxon>Rhodospirillales</taxon>
        <taxon>Rhodospirillaceae</taxon>
        <taxon>Roseospira</taxon>
    </lineage>
</organism>
<evidence type="ECO:0000313" key="7">
    <source>
        <dbReference type="EMBL" id="KAA5607151.1"/>
    </source>
</evidence>
<dbReference type="GO" id="GO:0043953">
    <property type="term" value="P:protein transport by the Tat complex"/>
    <property type="evidence" value="ECO:0007669"/>
    <property type="project" value="UniProtKB-UniRule"/>
</dbReference>
<name>A0A5M6IFS2_9PROT</name>
<keyword evidence="5" id="KW-0653">Protein transport</keyword>
<dbReference type="Pfam" id="PF00902">
    <property type="entry name" value="TatC"/>
    <property type="match status" value="1"/>
</dbReference>
<gene>
    <name evidence="5 7" type="primary">tatC</name>
    <name evidence="7" type="ORF">F1188_02935</name>
</gene>
<feature type="compositionally biased region" description="Acidic residues" evidence="6">
    <location>
        <begin position="248"/>
        <end position="267"/>
    </location>
</feature>
<comment type="caution">
    <text evidence="7">The sequence shown here is derived from an EMBL/GenBank/DDBJ whole genome shotgun (WGS) entry which is preliminary data.</text>
</comment>
<keyword evidence="5" id="KW-0811">Translocation</keyword>
<evidence type="ECO:0000256" key="2">
    <source>
        <dbReference type="ARBA" id="ARBA00022692"/>
    </source>
</evidence>
<dbReference type="PROSITE" id="PS01218">
    <property type="entry name" value="TATC"/>
    <property type="match status" value="1"/>
</dbReference>
<keyword evidence="5" id="KW-1003">Cell membrane</keyword>
<keyword evidence="2 5" id="KW-0812">Transmembrane</keyword>
<evidence type="ECO:0000313" key="8">
    <source>
        <dbReference type="Proteomes" id="UP000324065"/>
    </source>
</evidence>
<feature type="transmembrane region" description="Helical" evidence="5">
    <location>
        <begin position="12"/>
        <end position="32"/>
    </location>
</feature>
<keyword evidence="4 5" id="KW-0472">Membrane</keyword>
<reference evidence="7 8" key="1">
    <citation type="submission" date="2019-09" db="EMBL/GenBank/DDBJ databases">
        <title>Genome sequence of Roseospira marina, one of the more divergent members of the non-sulfur purple photosynthetic bacterial family, the Rhodospirillaceae.</title>
        <authorList>
            <person name="Meyer T."/>
            <person name="Kyndt J."/>
        </authorList>
    </citation>
    <scope>NUCLEOTIDE SEQUENCE [LARGE SCALE GENOMIC DNA]</scope>
    <source>
        <strain evidence="7 8">DSM 15113</strain>
    </source>
</reference>
<evidence type="ECO:0000256" key="4">
    <source>
        <dbReference type="ARBA" id="ARBA00023136"/>
    </source>
</evidence>
<feature type="compositionally biased region" description="Acidic residues" evidence="6">
    <location>
        <begin position="324"/>
        <end position="339"/>
    </location>
</feature>
<dbReference type="HAMAP" id="MF_00902">
    <property type="entry name" value="TatC"/>
    <property type="match status" value="1"/>
</dbReference>
<dbReference type="AlphaFoldDB" id="A0A5M6IFS2"/>
<feature type="transmembrane region" description="Helical" evidence="5">
    <location>
        <begin position="160"/>
        <end position="182"/>
    </location>
</feature>
<dbReference type="GO" id="GO:0065002">
    <property type="term" value="P:intracellular protein transmembrane transport"/>
    <property type="evidence" value="ECO:0007669"/>
    <property type="project" value="TreeGrafter"/>
</dbReference>
<dbReference type="GO" id="GO:0009977">
    <property type="term" value="F:proton motive force dependent protein transmembrane transporter activity"/>
    <property type="evidence" value="ECO:0007669"/>
    <property type="project" value="TreeGrafter"/>
</dbReference>
<accession>A0A5M6IFS2</accession>
<evidence type="ECO:0000256" key="5">
    <source>
        <dbReference type="HAMAP-Rule" id="MF_00902"/>
    </source>
</evidence>
<keyword evidence="5" id="KW-0813">Transport</keyword>
<feature type="compositionally biased region" description="Gly residues" evidence="6">
    <location>
        <begin position="268"/>
        <end position="282"/>
    </location>
</feature>
<comment type="function">
    <text evidence="5">Part of the twin-arginine translocation (Tat) system that transports large folded proteins containing a characteristic twin-arginine motif in their signal peptide across membranes. Together with TatB, TatC is part of a receptor directly interacting with Tat signal peptides.</text>
</comment>
<evidence type="ECO:0000256" key="1">
    <source>
        <dbReference type="ARBA" id="ARBA00004141"/>
    </source>
</evidence>
<keyword evidence="3 5" id="KW-1133">Transmembrane helix</keyword>
<dbReference type="Proteomes" id="UP000324065">
    <property type="component" value="Unassembled WGS sequence"/>
</dbReference>
<feature type="region of interest" description="Disordered" evidence="6">
    <location>
        <begin position="244"/>
        <end position="347"/>
    </location>
</feature>
<evidence type="ECO:0000256" key="6">
    <source>
        <dbReference type="SAM" id="MobiDB-lite"/>
    </source>
</evidence>
<dbReference type="OrthoDB" id="9777044at2"/>
<feature type="transmembrane region" description="Helical" evidence="5">
    <location>
        <begin position="104"/>
        <end position="126"/>
    </location>
</feature>
<feature type="transmembrane region" description="Helical" evidence="5">
    <location>
        <begin position="71"/>
        <end position="92"/>
    </location>
</feature>
<dbReference type="NCBIfam" id="TIGR00945">
    <property type="entry name" value="tatC"/>
    <property type="match status" value="1"/>
</dbReference>
<proteinExistence type="inferred from homology"/>
<sequence length="347" mass="37091">MSLVEHLTELRTRLLWSVLAFLIAFFACYGLAQHIYDFLVQPLADIMHEVGGSQRMIYTALTEAFFTYVKVAAFGAAIITFPIIATQIWLFIAPGLYKHEKKALLPFLLASPVLFLMGASLVYYMVMPLAWRFLLGFQTTGAETVLPIELEAKVGEYLGLVMKLILAFGLCFQMPVALTLMARVGMLTSKTLSAARKYAIVGVFVLAAVVTPPDIISQVGLAVPLILLYEGSIWSCRLVEKRRAERNGEDDDLDDLDDDDDGPDDDGPTGGPKGGPKGGADGGSSRRNPAPEATGAAGSAAPASAPTSASPARSDTRSGPGPEAEADQGDEGDEDDGPPDTDFNTGR</sequence>
<comment type="subcellular location">
    <subcellularLocation>
        <location evidence="5">Cell membrane</location>
        <topology evidence="5">Multi-pass membrane protein</topology>
    </subcellularLocation>
    <subcellularLocation>
        <location evidence="1">Membrane</location>
        <topology evidence="1">Multi-pass membrane protein</topology>
    </subcellularLocation>
</comment>
<dbReference type="PANTHER" id="PTHR30371">
    <property type="entry name" value="SEC-INDEPENDENT PROTEIN TRANSLOCASE PROTEIN TATC"/>
    <property type="match status" value="1"/>
</dbReference>
<dbReference type="GO" id="GO:0033281">
    <property type="term" value="C:TAT protein transport complex"/>
    <property type="evidence" value="ECO:0007669"/>
    <property type="project" value="UniProtKB-UniRule"/>
</dbReference>
<dbReference type="InterPro" id="IPR019820">
    <property type="entry name" value="Sec-indep_translocase_CS"/>
</dbReference>
<comment type="caution">
    <text evidence="5">Lacks conserved residue(s) required for the propagation of feature annotation.</text>
</comment>
<evidence type="ECO:0000256" key="3">
    <source>
        <dbReference type="ARBA" id="ARBA00022989"/>
    </source>
</evidence>
<comment type="similarity">
    <text evidence="5">Belongs to the TatC family.</text>
</comment>
<comment type="subunit">
    <text evidence="5">The Tat system comprises two distinct complexes: a TatABC complex, containing multiple copies of TatA, TatB and TatC subunits, and a separate TatA complex, containing only TatA subunits. Substrates initially bind to the TatABC complex, which probably triggers association of the separate TatA complex to form the active translocon.</text>
</comment>
<keyword evidence="8" id="KW-1185">Reference proteome</keyword>
<protein>
    <recommendedName>
        <fullName evidence="5">Sec-independent protein translocase protein TatC</fullName>
    </recommendedName>
</protein>
<dbReference type="PRINTS" id="PR01840">
    <property type="entry name" value="TATCFAMILY"/>
</dbReference>
<feature type="compositionally biased region" description="Low complexity" evidence="6">
    <location>
        <begin position="290"/>
        <end position="312"/>
    </location>
</feature>
<dbReference type="PANTHER" id="PTHR30371:SF0">
    <property type="entry name" value="SEC-INDEPENDENT PROTEIN TRANSLOCASE PROTEIN TATC, CHLOROPLASTIC-RELATED"/>
    <property type="match status" value="1"/>
</dbReference>
<dbReference type="InterPro" id="IPR002033">
    <property type="entry name" value="TatC"/>
</dbReference>
<dbReference type="EMBL" id="VWPJ01000002">
    <property type="protein sequence ID" value="KAA5607151.1"/>
    <property type="molecule type" value="Genomic_DNA"/>
</dbReference>